<keyword evidence="2" id="KW-0378">Hydrolase</keyword>
<accession>A0A2S5DAU6</accession>
<dbReference type="Proteomes" id="UP000237082">
    <property type="component" value="Unassembled WGS sequence"/>
</dbReference>
<dbReference type="PANTHER" id="PTHR43689">
    <property type="entry name" value="HYDROLASE"/>
    <property type="match status" value="1"/>
</dbReference>
<dbReference type="InterPro" id="IPR000073">
    <property type="entry name" value="AB_hydrolase_1"/>
</dbReference>
<evidence type="ECO:0000313" key="2">
    <source>
        <dbReference type="EMBL" id="POZ60087.1"/>
    </source>
</evidence>
<keyword evidence="3" id="KW-1185">Reference proteome</keyword>
<reference evidence="3" key="1">
    <citation type="submission" date="2018-02" db="EMBL/GenBank/DDBJ databases">
        <authorList>
            <person name="O'Hara-Hanley K."/>
            <person name="Soby S."/>
        </authorList>
    </citation>
    <scope>NUCLEOTIDE SEQUENCE [LARGE SCALE GENOMIC DNA]</scope>
    <source>
        <strain evidence="3">MWU14-2602</strain>
    </source>
</reference>
<evidence type="ECO:0000313" key="3">
    <source>
        <dbReference type="Proteomes" id="UP000237082"/>
    </source>
</evidence>
<dbReference type="Pfam" id="PF12697">
    <property type="entry name" value="Abhydrolase_6"/>
    <property type="match status" value="1"/>
</dbReference>
<evidence type="ECO:0000259" key="1">
    <source>
        <dbReference type="Pfam" id="PF12697"/>
    </source>
</evidence>
<dbReference type="PANTHER" id="PTHR43689:SF8">
    <property type="entry name" value="ALPHA_BETA-HYDROLASES SUPERFAMILY PROTEIN"/>
    <property type="match status" value="1"/>
</dbReference>
<organism evidence="2 3">
    <name type="scientific">Chromobacterium alticapitis</name>
    <dbReference type="NCBI Taxonomy" id="2073169"/>
    <lineage>
        <taxon>Bacteria</taxon>
        <taxon>Pseudomonadati</taxon>
        <taxon>Pseudomonadota</taxon>
        <taxon>Betaproteobacteria</taxon>
        <taxon>Neisseriales</taxon>
        <taxon>Chromobacteriaceae</taxon>
        <taxon>Chromobacterium</taxon>
    </lineage>
</organism>
<dbReference type="OrthoDB" id="135231at2"/>
<name>A0A2S5DAU6_9NEIS</name>
<comment type="caution">
    <text evidence="2">The sequence shown here is derived from an EMBL/GenBank/DDBJ whole genome shotgun (WGS) entry which is preliminary data.</text>
</comment>
<dbReference type="EMBL" id="PQWB01000175">
    <property type="protein sequence ID" value="POZ60087.1"/>
    <property type="molecule type" value="Genomic_DNA"/>
</dbReference>
<dbReference type="RefSeq" id="WP_103904457.1">
    <property type="nucleotide sequence ID" value="NZ_PQWB01000175.1"/>
</dbReference>
<dbReference type="Gene3D" id="3.40.50.1820">
    <property type="entry name" value="alpha/beta hydrolase"/>
    <property type="match status" value="1"/>
</dbReference>
<sequence length="247" mass="26654">MRLHHRHIAGAADLPCLVFLHEGLGCDAMWKDFPDQLCRATASPGLVYDRQGYGKSDPLSRPRAIHYLHEYALVELPLLLQSLLPDRDYILVGHSDGGSIALLHAAEQPARLKGVIAVAAHVFVEDLTLAGIRQARDAWHAGKLAGLARHHGDKTEALFHAWADTWLSPGFAHWNIEYALPSISSPLLAMQGAGDQYGSAAQLDAIAGQSRRGRQALLPDCGHSPHLESPQAALAAMADFILNLAAA</sequence>
<dbReference type="InterPro" id="IPR029058">
    <property type="entry name" value="AB_hydrolase_fold"/>
</dbReference>
<feature type="domain" description="AB hydrolase-1" evidence="1">
    <location>
        <begin position="17"/>
        <end position="236"/>
    </location>
</feature>
<dbReference type="AlphaFoldDB" id="A0A2S5DAU6"/>
<dbReference type="SUPFAM" id="SSF53474">
    <property type="entry name" value="alpha/beta-Hydrolases"/>
    <property type="match status" value="1"/>
</dbReference>
<protein>
    <submittedName>
        <fullName evidence="2">Alpha/beta hydrolase</fullName>
    </submittedName>
</protein>
<proteinExistence type="predicted"/>
<dbReference type="GO" id="GO:0016787">
    <property type="term" value="F:hydrolase activity"/>
    <property type="evidence" value="ECO:0007669"/>
    <property type="project" value="UniProtKB-KW"/>
</dbReference>
<gene>
    <name evidence="2" type="ORF">C2I19_20625</name>
</gene>